<accession>A0ABV7P7E3</accession>
<keyword evidence="2" id="KW-1185">Reference proteome</keyword>
<dbReference type="EMBL" id="JBHRWK010000059">
    <property type="protein sequence ID" value="MFC3453985.1"/>
    <property type="molecule type" value="Genomic_DNA"/>
</dbReference>
<gene>
    <name evidence="1" type="ORF">ACFOSH_31500</name>
</gene>
<sequence length="80" mass="8612">MAIDTKYGRVTLENGTIGEDEPVFVLRGQDALAPEVLAEYRRLCVVAGSPSKHLDGIDAATSAVVEWQQNNRTQVPQSAG</sequence>
<protein>
    <submittedName>
        <fullName evidence="1">Uncharacterized protein</fullName>
    </submittedName>
</protein>
<evidence type="ECO:0000313" key="2">
    <source>
        <dbReference type="Proteomes" id="UP001595645"/>
    </source>
</evidence>
<reference evidence="2" key="1">
    <citation type="journal article" date="2019" name="Int. J. Syst. Evol. Microbiol.">
        <title>The Global Catalogue of Microorganisms (GCM) 10K type strain sequencing project: providing services to taxonomists for standard genome sequencing and annotation.</title>
        <authorList>
            <consortium name="The Broad Institute Genomics Platform"/>
            <consortium name="The Broad Institute Genome Sequencing Center for Infectious Disease"/>
            <person name="Wu L."/>
            <person name="Ma J."/>
        </authorList>
    </citation>
    <scope>NUCLEOTIDE SEQUENCE [LARGE SCALE GENOMIC DNA]</scope>
    <source>
        <strain evidence="2">CGMCC 4.7676</strain>
    </source>
</reference>
<dbReference type="Proteomes" id="UP001595645">
    <property type="component" value="Unassembled WGS sequence"/>
</dbReference>
<organism evidence="1 2">
    <name type="scientific">Amycolatopsis speibonae</name>
    <dbReference type="NCBI Taxonomy" id="1450224"/>
    <lineage>
        <taxon>Bacteria</taxon>
        <taxon>Bacillati</taxon>
        <taxon>Actinomycetota</taxon>
        <taxon>Actinomycetes</taxon>
        <taxon>Pseudonocardiales</taxon>
        <taxon>Pseudonocardiaceae</taxon>
        <taxon>Amycolatopsis</taxon>
    </lineage>
</organism>
<dbReference type="RefSeq" id="WP_378243094.1">
    <property type="nucleotide sequence ID" value="NZ_JBHRWK010000059.1"/>
</dbReference>
<proteinExistence type="predicted"/>
<evidence type="ECO:0000313" key="1">
    <source>
        <dbReference type="EMBL" id="MFC3453985.1"/>
    </source>
</evidence>
<comment type="caution">
    <text evidence="1">The sequence shown here is derived from an EMBL/GenBank/DDBJ whole genome shotgun (WGS) entry which is preliminary data.</text>
</comment>
<name>A0ABV7P7E3_9PSEU</name>